<gene>
    <name evidence="2" type="ORF">FA14DRAFT_78846</name>
</gene>
<evidence type="ECO:0000313" key="3">
    <source>
        <dbReference type="Proteomes" id="UP000245771"/>
    </source>
</evidence>
<accession>A0A316V5W5</accession>
<dbReference type="GeneID" id="37024675"/>
<feature type="compositionally biased region" description="Polar residues" evidence="1">
    <location>
        <begin position="150"/>
        <end position="168"/>
    </location>
</feature>
<organism evidence="2 3">
    <name type="scientific">Meira miltonrushii</name>
    <dbReference type="NCBI Taxonomy" id="1280837"/>
    <lineage>
        <taxon>Eukaryota</taxon>
        <taxon>Fungi</taxon>
        <taxon>Dikarya</taxon>
        <taxon>Basidiomycota</taxon>
        <taxon>Ustilaginomycotina</taxon>
        <taxon>Exobasidiomycetes</taxon>
        <taxon>Exobasidiales</taxon>
        <taxon>Brachybasidiaceae</taxon>
        <taxon>Meira</taxon>
    </lineage>
</organism>
<dbReference type="PANTHER" id="PTHR34693">
    <property type="entry name" value="PROTEIN PAR32"/>
    <property type="match status" value="1"/>
</dbReference>
<dbReference type="STRING" id="1280837.A0A316V5W5"/>
<dbReference type="PANTHER" id="PTHR34693:SF1">
    <property type="entry name" value="PROTEIN PAR32"/>
    <property type="match status" value="1"/>
</dbReference>
<feature type="compositionally biased region" description="Basic and acidic residues" evidence="1">
    <location>
        <begin position="108"/>
        <end position="118"/>
    </location>
</feature>
<name>A0A316V5W5_9BASI</name>
<dbReference type="InParanoid" id="A0A316V5W5"/>
<dbReference type="Proteomes" id="UP000245771">
    <property type="component" value="Unassembled WGS sequence"/>
</dbReference>
<reference evidence="2 3" key="1">
    <citation type="journal article" date="2018" name="Mol. Biol. Evol.">
        <title>Broad Genomic Sampling Reveals a Smut Pathogenic Ancestry of the Fungal Clade Ustilaginomycotina.</title>
        <authorList>
            <person name="Kijpornyongpan T."/>
            <person name="Mondo S.J."/>
            <person name="Barry K."/>
            <person name="Sandor L."/>
            <person name="Lee J."/>
            <person name="Lipzen A."/>
            <person name="Pangilinan J."/>
            <person name="LaButti K."/>
            <person name="Hainaut M."/>
            <person name="Henrissat B."/>
            <person name="Grigoriev I.V."/>
            <person name="Spatafora J.W."/>
            <person name="Aime M.C."/>
        </authorList>
    </citation>
    <scope>NUCLEOTIDE SEQUENCE [LARGE SCALE GENOMIC DNA]</scope>
    <source>
        <strain evidence="2 3">MCA 3882</strain>
    </source>
</reference>
<dbReference type="InterPro" id="IPR053203">
    <property type="entry name" value="Cisplatin_resist-associated"/>
</dbReference>
<evidence type="ECO:0000256" key="1">
    <source>
        <dbReference type="SAM" id="MobiDB-lite"/>
    </source>
</evidence>
<dbReference type="AlphaFoldDB" id="A0A316V5W5"/>
<sequence>MVHEERGRETFASTGRGGAGNAVRSPSRGRPTEEPVEAQAAAAFHANQQHVRAGRGGAGNVRSPSRDPKDRVKYAEMEKKEHQLQADAVKRDAHAIHSSGRGGAGNMKHREESPRGRGEGAVSNAIRSLSRSRSREPRSSSGTRGAMASETGNEKLQSVDEASTINGSTHHHEKQGFVNKIASHIPGIGGHSHANHSNGDA</sequence>
<protein>
    <submittedName>
        <fullName evidence="2">Uncharacterized protein</fullName>
    </submittedName>
</protein>
<keyword evidence="3" id="KW-1185">Reference proteome</keyword>
<evidence type="ECO:0000313" key="2">
    <source>
        <dbReference type="EMBL" id="PWN32862.1"/>
    </source>
</evidence>
<dbReference type="RefSeq" id="XP_025353164.1">
    <property type="nucleotide sequence ID" value="XM_025502894.1"/>
</dbReference>
<feature type="region of interest" description="Disordered" evidence="1">
    <location>
        <begin position="1"/>
        <end position="201"/>
    </location>
</feature>
<dbReference type="Pfam" id="PF12223">
    <property type="entry name" value="DUF3602"/>
    <property type="match status" value="1"/>
</dbReference>
<feature type="compositionally biased region" description="Low complexity" evidence="1">
    <location>
        <begin position="38"/>
        <end position="50"/>
    </location>
</feature>
<proteinExistence type="predicted"/>
<dbReference type="InterPro" id="IPR022024">
    <property type="entry name" value="DUF3602"/>
</dbReference>
<dbReference type="OrthoDB" id="2537432at2759"/>
<dbReference type="EMBL" id="KZ819605">
    <property type="protein sequence ID" value="PWN32862.1"/>
    <property type="molecule type" value="Genomic_DNA"/>
</dbReference>
<feature type="compositionally biased region" description="Basic and acidic residues" evidence="1">
    <location>
        <begin position="64"/>
        <end position="95"/>
    </location>
</feature>